<dbReference type="Proteomes" id="UP000320762">
    <property type="component" value="Unassembled WGS sequence"/>
</dbReference>
<evidence type="ECO:0008006" key="4">
    <source>
        <dbReference type="Google" id="ProtNLM"/>
    </source>
</evidence>
<keyword evidence="1" id="KW-0732">Signal</keyword>
<gene>
    <name evidence="2" type="ORF">BD626DRAFT_523539</name>
</gene>
<comment type="caution">
    <text evidence="2">The sequence shown here is derived from an EMBL/GenBank/DDBJ whole genome shotgun (WGS) entry which is preliminary data.</text>
</comment>
<feature type="signal peptide" evidence="1">
    <location>
        <begin position="1"/>
        <end position="18"/>
    </location>
</feature>
<sequence>MGLVHIWIVLEFRPAVAGQEDIVVIGGLIVAARWLEIGIVVSPVGFDIVLQARRTSARGHRREPSLTLSSHVHRALCELE</sequence>
<proteinExistence type="predicted"/>
<keyword evidence="3" id="KW-1185">Reference proteome</keyword>
<feature type="chain" id="PRO_5021823543" description="Secreted protein" evidence="1">
    <location>
        <begin position="19"/>
        <end position="80"/>
    </location>
</feature>
<dbReference type="EMBL" id="VDMD01000105">
    <property type="protein sequence ID" value="TRM55657.1"/>
    <property type="molecule type" value="Genomic_DNA"/>
</dbReference>
<evidence type="ECO:0000256" key="1">
    <source>
        <dbReference type="SAM" id="SignalP"/>
    </source>
</evidence>
<accession>A0A550BSY8</accession>
<protein>
    <recommendedName>
        <fullName evidence="4">Secreted protein</fullName>
    </recommendedName>
</protein>
<organism evidence="2 3">
    <name type="scientific">Schizophyllum amplum</name>
    <dbReference type="NCBI Taxonomy" id="97359"/>
    <lineage>
        <taxon>Eukaryota</taxon>
        <taxon>Fungi</taxon>
        <taxon>Dikarya</taxon>
        <taxon>Basidiomycota</taxon>
        <taxon>Agaricomycotina</taxon>
        <taxon>Agaricomycetes</taxon>
        <taxon>Agaricomycetidae</taxon>
        <taxon>Agaricales</taxon>
        <taxon>Schizophyllaceae</taxon>
        <taxon>Schizophyllum</taxon>
    </lineage>
</organism>
<reference evidence="2 3" key="1">
    <citation type="journal article" date="2019" name="New Phytol.">
        <title>Comparative genomics reveals unique wood-decay strategies and fruiting body development in the Schizophyllaceae.</title>
        <authorList>
            <person name="Almasi E."/>
            <person name="Sahu N."/>
            <person name="Krizsan K."/>
            <person name="Balint B."/>
            <person name="Kovacs G.M."/>
            <person name="Kiss B."/>
            <person name="Cseklye J."/>
            <person name="Drula E."/>
            <person name="Henrissat B."/>
            <person name="Nagy I."/>
            <person name="Chovatia M."/>
            <person name="Adam C."/>
            <person name="LaButti K."/>
            <person name="Lipzen A."/>
            <person name="Riley R."/>
            <person name="Grigoriev I.V."/>
            <person name="Nagy L.G."/>
        </authorList>
    </citation>
    <scope>NUCLEOTIDE SEQUENCE [LARGE SCALE GENOMIC DNA]</scope>
    <source>
        <strain evidence="2 3">NL-1724</strain>
    </source>
</reference>
<evidence type="ECO:0000313" key="3">
    <source>
        <dbReference type="Proteomes" id="UP000320762"/>
    </source>
</evidence>
<dbReference type="AlphaFoldDB" id="A0A550BSY8"/>
<evidence type="ECO:0000313" key="2">
    <source>
        <dbReference type="EMBL" id="TRM55657.1"/>
    </source>
</evidence>
<name>A0A550BSY8_9AGAR</name>